<dbReference type="InterPro" id="IPR011989">
    <property type="entry name" value="ARM-like"/>
</dbReference>
<keyword evidence="2" id="KW-1185">Reference proteome</keyword>
<accession>A0ABV3HY44</accession>
<dbReference type="Proteomes" id="UP001552521">
    <property type="component" value="Unassembled WGS sequence"/>
</dbReference>
<dbReference type="InterPro" id="IPR016024">
    <property type="entry name" value="ARM-type_fold"/>
</dbReference>
<reference evidence="1 2" key="1">
    <citation type="submission" date="2024-06" db="EMBL/GenBank/DDBJ databases">
        <title>The Natural Products Discovery Center: Release of the First 8490 Sequenced Strains for Exploring Actinobacteria Biosynthetic Diversity.</title>
        <authorList>
            <person name="Kalkreuter E."/>
            <person name="Kautsar S.A."/>
            <person name="Yang D."/>
            <person name="Bader C.D."/>
            <person name="Teijaro C.N."/>
            <person name="Fluegel L."/>
            <person name="Davis C.M."/>
            <person name="Simpson J.R."/>
            <person name="Lauterbach L."/>
            <person name="Steele A.D."/>
            <person name="Gui C."/>
            <person name="Meng S."/>
            <person name="Li G."/>
            <person name="Viehrig K."/>
            <person name="Ye F."/>
            <person name="Su P."/>
            <person name="Kiefer A.F."/>
            <person name="Nichols A."/>
            <person name="Cepeda A.J."/>
            <person name="Yan W."/>
            <person name="Fan B."/>
            <person name="Jiang Y."/>
            <person name="Adhikari A."/>
            <person name="Zheng C.-J."/>
            <person name="Schuster L."/>
            <person name="Cowan T.M."/>
            <person name="Smanski M.J."/>
            <person name="Chevrette M.G."/>
            <person name="De Carvalho L.P.S."/>
            <person name="Shen B."/>
        </authorList>
    </citation>
    <scope>NUCLEOTIDE SEQUENCE [LARGE SCALE GENOMIC DNA]</scope>
    <source>
        <strain evidence="1 2">NPDC049344</strain>
    </source>
</reference>
<organism evidence="1 2">
    <name type="scientific">Streptomyces kurssanovii</name>
    <dbReference type="NCBI Taxonomy" id="67312"/>
    <lineage>
        <taxon>Bacteria</taxon>
        <taxon>Bacillati</taxon>
        <taxon>Actinomycetota</taxon>
        <taxon>Actinomycetes</taxon>
        <taxon>Kitasatosporales</taxon>
        <taxon>Streptomycetaceae</taxon>
        <taxon>Streptomyces</taxon>
    </lineage>
</organism>
<dbReference type="RefSeq" id="WP_364597096.1">
    <property type="nucleotide sequence ID" value="NZ_JBFAQK010000033.1"/>
</dbReference>
<proteinExistence type="predicted"/>
<comment type="caution">
    <text evidence="1">The sequence shown here is derived from an EMBL/GenBank/DDBJ whole genome shotgun (WGS) entry which is preliminary data.</text>
</comment>
<evidence type="ECO:0008006" key="3">
    <source>
        <dbReference type="Google" id="ProtNLM"/>
    </source>
</evidence>
<protein>
    <recommendedName>
        <fullName evidence="3">HEAT repeat domain-containing protein</fullName>
    </recommendedName>
</protein>
<evidence type="ECO:0000313" key="2">
    <source>
        <dbReference type="Proteomes" id="UP001552521"/>
    </source>
</evidence>
<dbReference type="SUPFAM" id="SSF48371">
    <property type="entry name" value="ARM repeat"/>
    <property type="match status" value="1"/>
</dbReference>
<evidence type="ECO:0000313" key="1">
    <source>
        <dbReference type="EMBL" id="MEV4683513.1"/>
    </source>
</evidence>
<dbReference type="Gene3D" id="1.25.10.10">
    <property type="entry name" value="Leucine-rich Repeat Variant"/>
    <property type="match status" value="1"/>
</dbReference>
<dbReference type="EMBL" id="JBFAQK010000033">
    <property type="protein sequence ID" value="MEV4683513.1"/>
    <property type="molecule type" value="Genomic_DNA"/>
</dbReference>
<sequence length="635" mass="68853">MRAPDELGAVDWASYWHARGGADDVPELIRALYGREQKGADHALATLWDVLLHQESVYPATVEAVPFLAHAAAHVSRLRAGLLKILAGTAGEGERPRGENEEEGRRRVAALVPALLPFLTDDDADVRRAVVRISPLATGRAVRVVLEELAARYRADPDAWIRADALAVLTRLDPDAEAVRHRLDTALQDRTPAVLTVAALELLERSGTPHPPETVRVLAEQAGRAGPADSGPFPGVGDTWHRIERVLDEDPASSVAVAHRWIGDGNRVGNGWRRADRLAAVWRDKEDEAVELLGEALKRQRDPRCRLRILESVARWLPGTTRPLQPVLSDALLTHALSDDRWVASAAQLALGRLGDDRLLAAVTDPAAEALDALAARTGRLEHQRLALRATGSRPPSGVLATLTPESATALMSELKELLRPRRTLVPVARRLGDLGVGDAEVIVLLYEAAGPAEHPGDSDDFDDFDFDHPGFSPSDEEVAVAAAVAEARLGGSAEPAVALLQKQLAVSAGHWRLEDAALLGPAGAPLLPLVKKFLDASYEWTRTHAAEAHWRITGDPYPVAVPVFTALAGPEPVGILALERLIEIGYAPDELRTELHHWAHSERRLAAVDPWSFASPRHDDDRLRDASLALLRSL</sequence>
<name>A0ABV3HY44_9ACTN</name>
<gene>
    <name evidence="1" type="ORF">AB0K36_22325</name>
</gene>